<accession>A0A6C1KHV9</accession>
<evidence type="ECO:0000313" key="2">
    <source>
        <dbReference type="EMBL" id="TLX43869.1"/>
    </source>
</evidence>
<dbReference type="GeneID" id="95773231"/>
<reference evidence="2 3" key="1">
    <citation type="submission" date="2019-05" db="EMBL/GenBank/DDBJ databases">
        <authorList>
            <person name="Zhou X."/>
        </authorList>
    </citation>
    <scope>NUCLEOTIDE SEQUENCE [LARGE SCALE GENOMIC DNA]</scope>
    <source>
        <strain evidence="2 3">DSM 432</strain>
    </source>
</reference>
<comment type="caution">
    <text evidence="2">The sequence shown here is derived from an EMBL/GenBank/DDBJ whole genome shotgun (WGS) entry which is preliminary data.</text>
</comment>
<proteinExistence type="predicted"/>
<protein>
    <submittedName>
        <fullName evidence="2">Uncharacterized protein</fullName>
    </submittedName>
</protein>
<feature type="transmembrane region" description="Helical" evidence="1">
    <location>
        <begin position="41"/>
        <end position="63"/>
    </location>
</feature>
<dbReference type="AlphaFoldDB" id="A0A6C1KHV9"/>
<dbReference type="RefSeq" id="WP_138398778.1">
    <property type="nucleotide sequence ID" value="NZ_JBAFVI010000001.1"/>
</dbReference>
<keyword evidence="1" id="KW-0812">Transmembrane</keyword>
<dbReference type="Proteomes" id="UP000305131">
    <property type="component" value="Unassembled WGS sequence"/>
</dbReference>
<dbReference type="EMBL" id="VAUP01000015">
    <property type="protein sequence ID" value="TLX43869.1"/>
    <property type="molecule type" value="Genomic_DNA"/>
</dbReference>
<gene>
    <name evidence="2" type="ORF">FBQ73_07150</name>
</gene>
<sequence>MDFWKWNAAVATAAGVALGATLTAFVAAALRGPTAGDWLQFSATLLGAGATIFAGWLALRAVYTQIDHQKAERTSERERAAKIARLYSTSLLKGANEALEYFKREIVNEGIKDTSIHTDDEIVSEAIDIVERNMIYVSEIDHAIGNLDPDSISRVRAITSAADDFVALHDLSDFIATDKIYEAINCIKSAAEAGIEHFGSHSAASDPAADR</sequence>
<evidence type="ECO:0000313" key="3">
    <source>
        <dbReference type="Proteomes" id="UP000305131"/>
    </source>
</evidence>
<keyword evidence="1" id="KW-0472">Membrane</keyword>
<organism evidence="2 3">
    <name type="scientific">Xanthobacter autotrophicus</name>
    <dbReference type="NCBI Taxonomy" id="280"/>
    <lineage>
        <taxon>Bacteria</taxon>
        <taxon>Pseudomonadati</taxon>
        <taxon>Pseudomonadota</taxon>
        <taxon>Alphaproteobacteria</taxon>
        <taxon>Hyphomicrobiales</taxon>
        <taxon>Xanthobacteraceae</taxon>
        <taxon>Xanthobacter</taxon>
    </lineage>
</organism>
<name>A0A6C1KHV9_XANAU</name>
<keyword evidence="1" id="KW-1133">Transmembrane helix</keyword>
<evidence type="ECO:0000256" key="1">
    <source>
        <dbReference type="SAM" id="Phobius"/>
    </source>
</evidence>